<dbReference type="InParanoid" id="A0A663F152"/>
<dbReference type="Proteomes" id="UP000472275">
    <property type="component" value="Unassembled WGS sequence"/>
</dbReference>
<protein>
    <recommendedName>
        <fullName evidence="3">Ig-like domain-containing protein</fullName>
    </recommendedName>
</protein>
<dbReference type="InterPro" id="IPR050380">
    <property type="entry name" value="Immune_Resp_Modulators"/>
</dbReference>
<dbReference type="PROSITE" id="PS50835">
    <property type="entry name" value="IG_LIKE"/>
    <property type="match status" value="3"/>
</dbReference>
<dbReference type="Ensembl" id="ENSACCT00020019297.1">
    <property type="protein sequence ID" value="ENSACCP00020018480.1"/>
    <property type="gene ID" value="ENSACCG00020012619.1"/>
</dbReference>
<evidence type="ECO:0000256" key="2">
    <source>
        <dbReference type="SAM" id="MobiDB-lite"/>
    </source>
</evidence>
<dbReference type="Pfam" id="PF07654">
    <property type="entry name" value="C1-set"/>
    <property type="match status" value="3"/>
</dbReference>
<keyword evidence="1" id="KW-0393">Immunoglobulin domain</keyword>
<evidence type="ECO:0000256" key="1">
    <source>
        <dbReference type="ARBA" id="ARBA00023319"/>
    </source>
</evidence>
<feature type="compositionally biased region" description="Pro residues" evidence="2">
    <location>
        <begin position="269"/>
        <end position="281"/>
    </location>
</feature>
<organism evidence="4 5">
    <name type="scientific">Aquila chrysaetos chrysaetos</name>
    <dbReference type="NCBI Taxonomy" id="223781"/>
    <lineage>
        <taxon>Eukaryota</taxon>
        <taxon>Metazoa</taxon>
        <taxon>Chordata</taxon>
        <taxon>Craniata</taxon>
        <taxon>Vertebrata</taxon>
        <taxon>Euteleostomi</taxon>
        <taxon>Archelosauria</taxon>
        <taxon>Archosauria</taxon>
        <taxon>Dinosauria</taxon>
        <taxon>Saurischia</taxon>
        <taxon>Theropoda</taxon>
        <taxon>Coelurosauria</taxon>
        <taxon>Aves</taxon>
        <taxon>Neognathae</taxon>
        <taxon>Neoaves</taxon>
        <taxon>Telluraves</taxon>
        <taxon>Accipitrimorphae</taxon>
        <taxon>Accipitriformes</taxon>
        <taxon>Accipitridae</taxon>
        <taxon>Accipitrinae</taxon>
        <taxon>Aquila</taxon>
    </lineage>
</organism>
<feature type="domain" description="Ig-like" evidence="3">
    <location>
        <begin position="284"/>
        <end position="378"/>
    </location>
</feature>
<sequence length="510" mass="53925">AALSLRLLLVATAAPCPPRRPQSVSPKRRPPPQSKGDPKSSGGGTKAPSLPSHSPAELSSHAEIGGRGGGGSPPNMGGRRRDTASPLPTTLGSPAGQKKKKGGGGLSMPDTAPPTPPPKKKLGFFSFAVKAHAPVVYPLIQCTDCGDTVSFGCLVTDYFPQPVTVTWISNVKGDNETFPVIQSSNSYYSLSTQLTVPASSLEGNNFQCRVDHSSTTTTDRGLKISPANWTSVLGGTKALRPSPGETGRGALSNLASAEPQVLPTQRRSLPPPPPPPQPQPGCKPKVEVTILPPSLEDLYLSQNASITCVATNLKSYEDVKFSWSRDQGSALDVTSGAAEKLENGLYRLTSTLKICADEWNSGEKFTSLSLPPPLTFSCAHPADVSVKAPSVYVFPPPAEELARQETATLTCLALGFRPRDILVTWTQEDRPVSPGSFSIFGPQKEGDTYTVYSKLSVPAADWQRGDSFACVVGHDGIPLHFVQKTMDKAIGKPTSVNVSVVLADADVTCY</sequence>
<name>A0A663F152_AQUCH</name>
<dbReference type="SUPFAM" id="SSF48726">
    <property type="entry name" value="Immunoglobulin"/>
    <property type="match status" value="3"/>
</dbReference>
<reference evidence="4" key="2">
    <citation type="submission" date="2025-09" db="UniProtKB">
        <authorList>
            <consortium name="Ensembl"/>
        </authorList>
    </citation>
    <scope>IDENTIFICATION</scope>
</reference>
<evidence type="ECO:0000259" key="3">
    <source>
        <dbReference type="PROSITE" id="PS50835"/>
    </source>
</evidence>
<accession>A0A663F152</accession>
<evidence type="ECO:0000313" key="5">
    <source>
        <dbReference type="Proteomes" id="UP000472275"/>
    </source>
</evidence>
<dbReference type="PANTHER" id="PTHR23411">
    <property type="entry name" value="TAPASIN"/>
    <property type="match status" value="1"/>
</dbReference>
<dbReference type="SMART" id="SM00407">
    <property type="entry name" value="IGc1"/>
    <property type="match status" value="2"/>
</dbReference>
<feature type="domain" description="Ig-like" evidence="3">
    <location>
        <begin position="134"/>
        <end position="225"/>
    </location>
</feature>
<feature type="domain" description="Ig-like" evidence="3">
    <location>
        <begin position="389"/>
        <end position="487"/>
    </location>
</feature>
<dbReference type="InterPro" id="IPR036179">
    <property type="entry name" value="Ig-like_dom_sf"/>
</dbReference>
<dbReference type="Gene3D" id="2.60.40.10">
    <property type="entry name" value="Immunoglobulins"/>
    <property type="match status" value="3"/>
</dbReference>
<dbReference type="InterPro" id="IPR007110">
    <property type="entry name" value="Ig-like_dom"/>
</dbReference>
<dbReference type="InterPro" id="IPR013783">
    <property type="entry name" value="Ig-like_fold"/>
</dbReference>
<reference evidence="4" key="1">
    <citation type="submission" date="2025-08" db="UniProtKB">
        <authorList>
            <consortium name="Ensembl"/>
        </authorList>
    </citation>
    <scope>IDENTIFICATION</scope>
</reference>
<dbReference type="GeneTree" id="ENSGT00940000161516"/>
<dbReference type="FunFam" id="2.60.40.10:FF:000463">
    <property type="entry name" value="Immunoglobulin heavy constant gamma 1"/>
    <property type="match status" value="1"/>
</dbReference>
<dbReference type="AlphaFoldDB" id="A0A663F152"/>
<dbReference type="InterPro" id="IPR003006">
    <property type="entry name" value="Ig/MHC_CS"/>
</dbReference>
<dbReference type="InterPro" id="IPR003597">
    <property type="entry name" value="Ig_C1-set"/>
</dbReference>
<keyword evidence="5" id="KW-1185">Reference proteome</keyword>
<evidence type="ECO:0000313" key="4">
    <source>
        <dbReference type="Ensembl" id="ENSACCP00020018480.1"/>
    </source>
</evidence>
<proteinExistence type="predicted"/>
<feature type="region of interest" description="Disordered" evidence="2">
    <location>
        <begin position="11"/>
        <end position="119"/>
    </location>
</feature>
<feature type="region of interest" description="Disordered" evidence="2">
    <location>
        <begin position="259"/>
        <end position="284"/>
    </location>
</feature>
<dbReference type="CDD" id="cd05768">
    <property type="entry name" value="IgC1_CH3_IgAGD_CH4_IgAEM"/>
    <property type="match status" value="1"/>
</dbReference>
<dbReference type="PROSITE" id="PS00290">
    <property type="entry name" value="IG_MHC"/>
    <property type="match status" value="1"/>
</dbReference>